<keyword evidence="1" id="KW-0472">Membrane</keyword>
<reference evidence="3" key="1">
    <citation type="submission" date="2022-11" db="UniProtKB">
        <authorList>
            <consortium name="WormBaseParasite"/>
        </authorList>
    </citation>
    <scope>IDENTIFICATION</scope>
</reference>
<keyword evidence="2" id="KW-1185">Reference proteome</keyword>
<evidence type="ECO:0000313" key="2">
    <source>
        <dbReference type="Proteomes" id="UP000887574"/>
    </source>
</evidence>
<evidence type="ECO:0000313" key="3">
    <source>
        <dbReference type="WBParaSite" id="jg7001"/>
    </source>
</evidence>
<name>A0A915EKZ8_9BILA</name>
<sequence length="84" mass="9730">MCESFGQMTLVVNRCVAIFSAEVENLIFGGWRIYVWYTMFVSWGSYCIFHIMPVTFTGSILIGSLILSLGIETSRLEIMWHRRI</sequence>
<dbReference type="AlphaFoldDB" id="A0A915EKZ8"/>
<accession>A0A915EKZ8</accession>
<feature type="transmembrane region" description="Helical" evidence="1">
    <location>
        <begin position="43"/>
        <end position="71"/>
    </location>
</feature>
<protein>
    <submittedName>
        <fullName evidence="3">Uncharacterized protein</fullName>
    </submittedName>
</protein>
<dbReference type="Proteomes" id="UP000887574">
    <property type="component" value="Unplaced"/>
</dbReference>
<dbReference type="WBParaSite" id="jg7001">
    <property type="protein sequence ID" value="jg7001"/>
    <property type="gene ID" value="jg7001"/>
</dbReference>
<evidence type="ECO:0000256" key="1">
    <source>
        <dbReference type="SAM" id="Phobius"/>
    </source>
</evidence>
<organism evidence="2 3">
    <name type="scientific">Ditylenchus dipsaci</name>
    <dbReference type="NCBI Taxonomy" id="166011"/>
    <lineage>
        <taxon>Eukaryota</taxon>
        <taxon>Metazoa</taxon>
        <taxon>Ecdysozoa</taxon>
        <taxon>Nematoda</taxon>
        <taxon>Chromadorea</taxon>
        <taxon>Rhabditida</taxon>
        <taxon>Tylenchina</taxon>
        <taxon>Tylenchomorpha</taxon>
        <taxon>Sphaerularioidea</taxon>
        <taxon>Anguinidae</taxon>
        <taxon>Anguininae</taxon>
        <taxon>Ditylenchus</taxon>
    </lineage>
</organism>
<keyword evidence="1" id="KW-1133">Transmembrane helix</keyword>
<proteinExistence type="predicted"/>
<keyword evidence="1" id="KW-0812">Transmembrane</keyword>
<dbReference type="InterPro" id="IPR019425">
    <property type="entry name" value="7TM_GPCR_serpentine_rcpt_Srt"/>
</dbReference>
<dbReference type="Pfam" id="PF10321">
    <property type="entry name" value="7TM_GPCR_Srt"/>
    <property type="match status" value="1"/>
</dbReference>